<dbReference type="PANTHER" id="PTHR31110">
    <property type="entry name" value="PESTICIDAL CRYSTAL CRY8BA PROTEIN"/>
    <property type="match status" value="1"/>
</dbReference>
<dbReference type="STRING" id="41875.K8F378"/>
<dbReference type="OrthoDB" id="1896158at2759"/>
<evidence type="ECO:0000256" key="1">
    <source>
        <dbReference type="SAM" id="MobiDB-lite"/>
    </source>
</evidence>
<sequence length="1245" mass="136797">MSTTNNNNNNNNNVLRNSENDLNVKANTSSKTARVNSSTSAGEEEERGGARKTRTTNTNLNDKFEDAVESPQGSSQVHPRESRDDDDAFSGKTMDAADPWAVPETEYEHHRQRNASTSDTTKRTHSPSVRSAGIASAQQSLHSMHQVENISPAKIRNTWSPKTKTTPTKQTSIAVPRPVSPYAHVKNKDGTHHHNKQHQQQNRQSTKVIVKKPQHHQTINRENISNESYLGPWRGEERARLFAYEACLQSCLEGSLGTQAAQSKVDMAVRFLTDRCRELRVGFGLETVLVGTRPQNEYFPSHQQASTSNDNINDLGEHNGRSGGANVASKAGNDVSMLGGAGGAKWAALNIDVLGVDITERGLKKYSKGWDPRMSMNTNDLRGRKVKIQTTGGPGSADSVADFMFENLHANGGTPATQKPSNEDGNKKLRSFNESMSMSKTIDKSGPSSSMVSKIKRLPLGPGDEMLVVEVYVRSGKTARAQASLEDVCEWCRANGEVDLPLYVNATVKDKENDGAMKNITYNKGSIKLSVNFEVAVGIGASSAPPGSDPGFFGKNSSKNGVQLSTSGAYDIALAAALRSLHFTRRRLQLHGHWAWLLEELRCNNNVSESYASLRYVQHLLAVATPTADCLSLICQHLKLPLRKEAEGTLSGMELQTLNGHVRGGVLSLVCVCFQNYKSLDESEFRGIVDANSTPHEIPAPALDVSLELFRMLKRNETNDQVFEILASNLSSAARTCYKRNKAVILGDAQMLAMQDPETNSTLYQLIGTLCQNILKELEVDHVVQDSCLMPIGFSLPLVSSDIYCAELTSTVSYALKKTPPNAPPTNEVLGCIDYCCEVESASLREEGESPSVPARFDTRGLFQSHIDRWIESARLRLEAGCSNALNNKGISEAAMDDIYAEMHLALEGFEKIVTRWPDIGLPLEGILVGAERLVLLRIYETVEHLQLGRDFRDAVSETTAQMNGHKRNSTNFKSSARGGVSKFSHNNNTKMDNFMSMAKDAKRALTTFGKATTSAAKVAKRTVTKTTQDLKRFATFERQPQGLPSELAAALSAVKAMEMFRPELCQRLSKWVEAGHGCDEEFGRRMVEVLGELRAQYAGYMRRAVAGVAASGPSLRLALRDARPDAHIDAVLDPVLKYVDDISSMLARALSHRRAYVGVLRGLWDSMGSEALLFYEEDLKQRSSWTRRVLAAGAVERIGEIFRSMIRNQLEQEVKEKDLEAPAPIAKLNELNSSSANGGSINVY</sequence>
<feature type="region of interest" description="Disordered" evidence="1">
    <location>
        <begin position="410"/>
        <end position="450"/>
    </location>
</feature>
<proteinExistence type="predicted"/>
<feature type="region of interest" description="Disordered" evidence="1">
    <location>
        <begin position="1"/>
        <end position="206"/>
    </location>
</feature>
<feature type="region of interest" description="Disordered" evidence="1">
    <location>
        <begin position="299"/>
        <end position="328"/>
    </location>
</feature>
<dbReference type="KEGG" id="bpg:Bathy09g04560"/>
<dbReference type="eggNOG" id="ENOG502QTE9">
    <property type="taxonomic scope" value="Eukaryota"/>
</dbReference>
<feature type="compositionally biased region" description="Low complexity" evidence="1">
    <location>
        <begin position="161"/>
        <end position="171"/>
    </location>
</feature>
<dbReference type="Proteomes" id="UP000198341">
    <property type="component" value="Chromosome 9"/>
</dbReference>
<name>K8F378_9CHLO</name>
<reference evidence="2 3" key="1">
    <citation type="submission" date="2011-10" db="EMBL/GenBank/DDBJ databases">
        <authorList>
            <person name="Genoscope - CEA"/>
        </authorList>
    </citation>
    <scope>NUCLEOTIDE SEQUENCE [LARGE SCALE GENOMIC DNA]</scope>
    <source>
        <strain evidence="2 3">RCC 1105</strain>
    </source>
</reference>
<feature type="compositionally biased region" description="Low complexity" evidence="1">
    <location>
        <begin position="1"/>
        <end position="13"/>
    </location>
</feature>
<organism evidence="2 3">
    <name type="scientific">Bathycoccus prasinos</name>
    <dbReference type="NCBI Taxonomy" id="41875"/>
    <lineage>
        <taxon>Eukaryota</taxon>
        <taxon>Viridiplantae</taxon>
        <taxon>Chlorophyta</taxon>
        <taxon>Mamiellophyceae</taxon>
        <taxon>Mamiellales</taxon>
        <taxon>Bathycoccaceae</taxon>
        <taxon>Bathycoccus</taxon>
    </lineage>
</organism>
<dbReference type="AlphaFoldDB" id="K8F378"/>
<feature type="compositionally biased region" description="Polar residues" evidence="1">
    <location>
        <begin position="432"/>
        <end position="450"/>
    </location>
</feature>
<evidence type="ECO:0000313" key="2">
    <source>
        <dbReference type="EMBL" id="CCO66763.1"/>
    </source>
</evidence>
<keyword evidence="3" id="KW-1185">Reference proteome</keyword>
<dbReference type="RefSeq" id="XP_007511203.1">
    <property type="nucleotide sequence ID" value="XM_007511141.1"/>
</dbReference>
<feature type="compositionally biased region" description="Polar residues" evidence="1">
    <location>
        <begin position="136"/>
        <end position="149"/>
    </location>
</feature>
<dbReference type="PANTHER" id="PTHR31110:SF2">
    <property type="entry name" value="PESTICIDAL CRYSTAL CRY8BA PROTEIN"/>
    <property type="match status" value="1"/>
</dbReference>
<feature type="compositionally biased region" description="Polar residues" evidence="1">
    <location>
        <begin position="301"/>
        <end position="312"/>
    </location>
</feature>
<dbReference type="GeneID" id="19013962"/>
<gene>
    <name evidence="2" type="ORF">Bathy09g04560</name>
</gene>
<evidence type="ECO:0000313" key="3">
    <source>
        <dbReference type="Proteomes" id="UP000198341"/>
    </source>
</evidence>
<dbReference type="EMBL" id="FO082270">
    <property type="protein sequence ID" value="CCO66763.1"/>
    <property type="molecule type" value="Genomic_DNA"/>
</dbReference>
<protein>
    <submittedName>
        <fullName evidence="2">Uncharacterized protein</fullName>
    </submittedName>
</protein>
<feature type="compositionally biased region" description="Polar residues" evidence="1">
    <location>
        <begin position="14"/>
        <end position="36"/>
    </location>
</feature>
<accession>K8F378</accession>